<accession>A0A8J3D5V8</accession>
<comment type="caution">
    <text evidence="1">The sequence shown here is derived from an EMBL/GenBank/DDBJ whole genome shotgun (WGS) entry which is preliminary data.</text>
</comment>
<gene>
    <name evidence="1" type="ORF">GCM10007390_35610</name>
</gene>
<dbReference type="EMBL" id="BMXF01000003">
    <property type="protein sequence ID" value="GHB78241.1"/>
    <property type="molecule type" value="Genomic_DNA"/>
</dbReference>
<evidence type="ECO:0000313" key="1">
    <source>
        <dbReference type="EMBL" id="GHB78241.1"/>
    </source>
</evidence>
<evidence type="ECO:0000313" key="2">
    <source>
        <dbReference type="Proteomes" id="UP000598271"/>
    </source>
</evidence>
<dbReference type="AlphaFoldDB" id="A0A8J3D5V8"/>
<proteinExistence type="predicted"/>
<dbReference type="Proteomes" id="UP000598271">
    <property type="component" value="Unassembled WGS sequence"/>
</dbReference>
<keyword evidence="2" id="KW-1185">Reference proteome</keyword>
<organism evidence="1 2">
    <name type="scientific">Persicitalea jodogahamensis</name>
    <dbReference type="NCBI Taxonomy" id="402147"/>
    <lineage>
        <taxon>Bacteria</taxon>
        <taxon>Pseudomonadati</taxon>
        <taxon>Bacteroidota</taxon>
        <taxon>Cytophagia</taxon>
        <taxon>Cytophagales</taxon>
        <taxon>Spirosomataceae</taxon>
        <taxon>Persicitalea</taxon>
    </lineage>
</organism>
<sequence length="213" mass="25125">MSIHLPAFIKKDLIQQKTVRDYIENKGLRIPCDFDQLDTTCYKPAESDSYHVHTKSFLIKSDLDTVWKTYLTIPPRETWRSRMVSFGCMYCKQSKSLTYLKDKYNGLSEGQVLFLNISLFWGMVNIAVAHQITRIDQKEKYIEFSYIEGGKTEGSQRLIFQETNDYQTRIIHRTTYRGKTKSYIREKRLYPYLHGKVIAAFHRNVEQKVLEIG</sequence>
<name>A0A8J3D5V8_9BACT</name>
<protein>
    <submittedName>
        <fullName evidence="1">Uncharacterized protein</fullName>
    </submittedName>
</protein>
<reference evidence="1 2" key="1">
    <citation type="journal article" date="2014" name="Int. J. Syst. Evol. Microbiol.">
        <title>Complete genome sequence of Corynebacterium casei LMG S-19264T (=DSM 44701T), isolated from a smear-ripened cheese.</title>
        <authorList>
            <consortium name="US DOE Joint Genome Institute (JGI-PGF)"/>
            <person name="Walter F."/>
            <person name="Albersmeier A."/>
            <person name="Kalinowski J."/>
            <person name="Ruckert C."/>
        </authorList>
    </citation>
    <scope>NUCLEOTIDE SEQUENCE [LARGE SCALE GENOMIC DNA]</scope>
    <source>
        <strain evidence="1 2">KCTC 12866</strain>
    </source>
</reference>
<dbReference type="RefSeq" id="WP_189565859.1">
    <property type="nucleotide sequence ID" value="NZ_BMXF01000003.1"/>
</dbReference>